<dbReference type="Gene3D" id="1.10.760.10">
    <property type="entry name" value="Cytochrome c-like domain"/>
    <property type="match status" value="1"/>
</dbReference>
<keyword evidence="2 4" id="KW-0479">Metal-binding</keyword>
<dbReference type="GO" id="GO:0020037">
    <property type="term" value="F:heme binding"/>
    <property type="evidence" value="ECO:0007669"/>
    <property type="project" value="InterPro"/>
</dbReference>
<feature type="chain" id="PRO_5004880407" evidence="5">
    <location>
        <begin position="22"/>
        <end position="113"/>
    </location>
</feature>
<reference evidence="7" key="1">
    <citation type="submission" date="2013-07" db="EMBL/GenBank/DDBJ databases">
        <authorList>
            <person name="McIlroy S."/>
        </authorList>
    </citation>
    <scope>NUCLEOTIDE SEQUENCE [LARGE SCALE GENOMIC DNA]</scope>
    <source>
        <strain evidence="7">Run_A_D11</strain>
    </source>
</reference>
<dbReference type="AlphaFoldDB" id="W6MBT0"/>
<evidence type="ECO:0000256" key="3">
    <source>
        <dbReference type="ARBA" id="ARBA00023004"/>
    </source>
</evidence>
<keyword evidence="5" id="KW-0732">Signal</keyword>
<evidence type="ECO:0000256" key="5">
    <source>
        <dbReference type="SAM" id="SignalP"/>
    </source>
</evidence>
<evidence type="ECO:0000256" key="2">
    <source>
        <dbReference type="ARBA" id="ARBA00022723"/>
    </source>
</evidence>
<dbReference type="Pfam" id="PF13442">
    <property type="entry name" value="Cytochrome_CBB3"/>
    <property type="match status" value="1"/>
</dbReference>
<evidence type="ECO:0000313" key="7">
    <source>
        <dbReference type="EMBL" id="CDI04494.1"/>
    </source>
</evidence>
<keyword evidence="3 4" id="KW-0408">Iron</keyword>
<feature type="domain" description="Cytochrome c" evidence="6">
    <location>
        <begin position="27"/>
        <end position="108"/>
    </location>
</feature>
<comment type="caution">
    <text evidence="7">The sequence shown here is derived from an EMBL/GenBank/DDBJ whole genome shotgun (WGS) entry which is preliminary data.</text>
</comment>
<dbReference type="GO" id="GO:0046872">
    <property type="term" value="F:metal ion binding"/>
    <property type="evidence" value="ECO:0007669"/>
    <property type="project" value="UniProtKB-KW"/>
</dbReference>
<reference evidence="7" key="2">
    <citation type="submission" date="2014-03" db="EMBL/GenBank/DDBJ databases">
        <title>Candidatus Competibacter-lineage genomes retrieved from metagenomes reveal functional metabolic diversity.</title>
        <authorList>
            <person name="McIlroy S.J."/>
            <person name="Albertsen M."/>
            <person name="Andresen E.K."/>
            <person name="Saunders A.M."/>
            <person name="Kristiansen R."/>
            <person name="Stokholm-Bjerregaard M."/>
            <person name="Nielsen K.L."/>
            <person name="Nielsen P.H."/>
        </authorList>
    </citation>
    <scope>NUCLEOTIDE SEQUENCE</scope>
    <source>
        <strain evidence="7">Run_A_D11</strain>
    </source>
</reference>
<proteinExistence type="predicted"/>
<dbReference type="GO" id="GO:0009055">
    <property type="term" value="F:electron transfer activity"/>
    <property type="evidence" value="ECO:0007669"/>
    <property type="project" value="InterPro"/>
</dbReference>
<sequence length="113" mass="12364">MKIHLLILWLTSLGFSTAAIAQDSPTPAPKRSRELIRMVRQDCGSCHGLTLRGGLGPALLPDTLRDKPAASLKYTILLGRPGTAMPPWQPFMSEAEADWIVAQLLRGFPEEAK</sequence>
<feature type="signal peptide" evidence="5">
    <location>
        <begin position="1"/>
        <end position="21"/>
    </location>
</feature>
<gene>
    <name evidence="7" type="ORF">BN873_980095</name>
</gene>
<dbReference type="InterPro" id="IPR009056">
    <property type="entry name" value="Cyt_c-like_dom"/>
</dbReference>
<keyword evidence="1 4" id="KW-0349">Heme</keyword>
<organism evidence="7 8">
    <name type="scientific">Candidatus Competibacter denitrificans Run_A_D11</name>
    <dbReference type="NCBI Taxonomy" id="1400863"/>
    <lineage>
        <taxon>Bacteria</taxon>
        <taxon>Pseudomonadati</taxon>
        <taxon>Pseudomonadota</taxon>
        <taxon>Gammaproteobacteria</taxon>
        <taxon>Candidatus Competibacteraceae</taxon>
        <taxon>Candidatus Competibacter</taxon>
    </lineage>
</organism>
<dbReference type="RefSeq" id="WP_048676728.1">
    <property type="nucleotide sequence ID" value="NZ_CBTJ020000111.1"/>
</dbReference>
<dbReference type="PROSITE" id="PS51007">
    <property type="entry name" value="CYTC"/>
    <property type="match status" value="1"/>
</dbReference>
<protein>
    <submittedName>
        <fullName evidence="7">Cytochrome c55X</fullName>
    </submittedName>
</protein>
<evidence type="ECO:0000259" key="6">
    <source>
        <dbReference type="PROSITE" id="PS51007"/>
    </source>
</evidence>
<accession>W6MBT0</accession>
<dbReference type="SUPFAM" id="SSF46626">
    <property type="entry name" value="Cytochrome c"/>
    <property type="match status" value="1"/>
</dbReference>
<keyword evidence="8" id="KW-1185">Reference proteome</keyword>
<evidence type="ECO:0000313" key="8">
    <source>
        <dbReference type="Proteomes" id="UP000035760"/>
    </source>
</evidence>
<evidence type="ECO:0000256" key="4">
    <source>
        <dbReference type="PROSITE-ProRule" id="PRU00433"/>
    </source>
</evidence>
<dbReference type="Proteomes" id="UP000035760">
    <property type="component" value="Unassembled WGS sequence"/>
</dbReference>
<dbReference type="InterPro" id="IPR036909">
    <property type="entry name" value="Cyt_c-like_dom_sf"/>
</dbReference>
<evidence type="ECO:0000256" key="1">
    <source>
        <dbReference type="ARBA" id="ARBA00022617"/>
    </source>
</evidence>
<dbReference type="EMBL" id="CBTJ020000111">
    <property type="protein sequence ID" value="CDI04494.1"/>
    <property type="molecule type" value="Genomic_DNA"/>
</dbReference>
<dbReference type="STRING" id="1400863.BN873_980095"/>
<name>W6MBT0_9GAMM</name>